<keyword evidence="9" id="KW-0472">Membrane</keyword>
<evidence type="ECO:0000259" key="12">
    <source>
        <dbReference type="Pfam" id="PF05658"/>
    </source>
</evidence>
<organism evidence="14 15">
    <name type="scientific">Silvimonas iriomotensis</name>
    <dbReference type="NCBI Taxonomy" id="449662"/>
    <lineage>
        <taxon>Bacteria</taxon>
        <taxon>Pseudomonadati</taxon>
        <taxon>Pseudomonadota</taxon>
        <taxon>Betaproteobacteria</taxon>
        <taxon>Neisseriales</taxon>
        <taxon>Chitinibacteraceae</taxon>
        <taxon>Silvimonas</taxon>
    </lineage>
</organism>
<dbReference type="EMBL" id="BMLX01000001">
    <property type="protein sequence ID" value="GGP18095.1"/>
    <property type="molecule type" value="Genomic_DNA"/>
</dbReference>
<evidence type="ECO:0000259" key="11">
    <source>
        <dbReference type="Pfam" id="PF03895"/>
    </source>
</evidence>
<dbReference type="Pfam" id="PF05658">
    <property type="entry name" value="YadA_head"/>
    <property type="match status" value="2"/>
</dbReference>
<name>A0ABQ2P4B5_9NEIS</name>
<dbReference type="Gene3D" id="2.60.40.4050">
    <property type="match status" value="2"/>
</dbReference>
<feature type="domain" description="Trimeric autotransporter adhesin YadA-like C-terminal membrane anchor" evidence="11">
    <location>
        <begin position="477"/>
        <end position="535"/>
    </location>
</feature>
<comment type="caution">
    <text evidence="14">The sequence shown here is derived from an EMBL/GenBank/DDBJ whole genome shotgun (WGS) entry which is preliminary data.</text>
</comment>
<dbReference type="SUPFAM" id="SSF54523">
    <property type="entry name" value="Pili subunits"/>
    <property type="match status" value="1"/>
</dbReference>
<dbReference type="InterPro" id="IPR045584">
    <property type="entry name" value="Pilin-like"/>
</dbReference>
<dbReference type="InterPro" id="IPR008640">
    <property type="entry name" value="Adhesin_Head_dom"/>
</dbReference>
<dbReference type="Gene3D" id="2.150.10.10">
    <property type="entry name" value="Serralysin-like metalloprotease, C-terminal"/>
    <property type="match status" value="1"/>
</dbReference>
<comment type="similarity">
    <text evidence="3">Belongs to the autotransporter-2 (AT-2) (TC 1.B.40) family.</text>
</comment>
<evidence type="ECO:0000256" key="9">
    <source>
        <dbReference type="ARBA" id="ARBA00023136"/>
    </source>
</evidence>
<feature type="domain" description="Trimeric autotransporter adhesin YadA-like stalk" evidence="13">
    <location>
        <begin position="39"/>
        <end position="73"/>
    </location>
</feature>
<evidence type="ECO:0000256" key="5">
    <source>
        <dbReference type="ARBA" id="ARBA00022452"/>
    </source>
</evidence>
<feature type="domain" description="Trimeric autotransporter adhesin YadA-like stalk" evidence="13">
    <location>
        <begin position="283"/>
        <end position="324"/>
    </location>
</feature>
<feature type="domain" description="Trimeric autotransporter adhesin YadA-like stalk" evidence="13">
    <location>
        <begin position="408"/>
        <end position="446"/>
    </location>
</feature>
<keyword evidence="15" id="KW-1185">Reference proteome</keyword>
<evidence type="ECO:0000256" key="4">
    <source>
        <dbReference type="ARBA" id="ARBA00022448"/>
    </source>
</evidence>
<keyword evidence="10" id="KW-0998">Cell outer membrane</keyword>
<dbReference type="SUPFAM" id="SSF101967">
    <property type="entry name" value="Adhesin YadA, collagen-binding domain"/>
    <property type="match status" value="3"/>
</dbReference>
<evidence type="ECO:0000259" key="13">
    <source>
        <dbReference type="Pfam" id="PF05662"/>
    </source>
</evidence>
<feature type="domain" description="Trimeric autotransporter adhesin YadA-like head" evidence="12">
    <location>
        <begin position="363"/>
        <end position="389"/>
    </location>
</feature>
<dbReference type="Gene3D" id="3.30.1300.30">
    <property type="entry name" value="GSPII I/J protein-like"/>
    <property type="match status" value="1"/>
</dbReference>
<dbReference type="InterPro" id="IPR011049">
    <property type="entry name" value="Serralysin-like_metalloprot_C"/>
</dbReference>
<evidence type="ECO:0000256" key="1">
    <source>
        <dbReference type="ARBA" id="ARBA00004241"/>
    </source>
</evidence>
<evidence type="ECO:0000256" key="7">
    <source>
        <dbReference type="ARBA" id="ARBA00022729"/>
    </source>
</evidence>
<keyword evidence="8" id="KW-0653">Protein transport</keyword>
<proteinExistence type="inferred from homology"/>
<feature type="domain" description="Trimeric autotransporter adhesin YadA-like stalk" evidence="13">
    <location>
        <begin position="223"/>
        <end position="259"/>
    </location>
</feature>
<gene>
    <name evidence="14" type="ORF">GCM10010970_03110</name>
</gene>
<evidence type="ECO:0000313" key="14">
    <source>
        <dbReference type="EMBL" id="GGP18095.1"/>
    </source>
</evidence>
<evidence type="ECO:0000256" key="8">
    <source>
        <dbReference type="ARBA" id="ARBA00022927"/>
    </source>
</evidence>
<accession>A0ABQ2P4B5</accession>
<dbReference type="Pfam" id="PF05662">
    <property type="entry name" value="YadA_stalk"/>
    <property type="match status" value="5"/>
</dbReference>
<sequence>MALGNQAVAQADDSVAIGSASTATRANTVPVGSDTLQRQVVNVAAGAMDTDAVNVSQLRQTTQLLGGGATVDATGQVIAPNYYLRMGHATNVGDALSLLDQQTTIIESVAYDAKWRTDQLDQLAVKYDDATHAAVTLNPTGAPVRIKNVADGVESTDAVNLNQLNQVDGKVALVDNRVTVVEGDVSQLQNSITRINGSLGDVVLYDDPSHTSVTLNPGGHAVQVKNVEEGTDEEDAVNMRQLSALQSQVNNINQNIGNIGNVVFYDGDAHDRVTLSGANGTVIDNVAAGQIAAGSMEAVNGGQIQALQDQFDTRITQVQNVVNNHGGQGATGVGSGDSYQTVNEASPLMKADGDSLSETATVAAGSKAVALGAGASASADNSVALGAGSVADRAGTVSVGSAGNERIISNVAAGVQGTDAVNVEQLNQGVASANSYTDQQVGGVNQRVDGVYRSLNDLDDSTRRGIAAAAALMNIVPYVPGKTTMNAGTAIYRGRAAVAVGASRWNDRGTVNVNGGVSSAGNNNTIFRAGVGVVFD</sequence>
<dbReference type="Pfam" id="PF03895">
    <property type="entry name" value="YadA_anchor"/>
    <property type="match status" value="1"/>
</dbReference>
<dbReference type="InterPro" id="IPR008635">
    <property type="entry name" value="Coiled_stalk_dom"/>
</dbReference>
<feature type="domain" description="Trimeric autotransporter adhesin YadA-like stalk" evidence="13">
    <location>
        <begin position="145"/>
        <end position="172"/>
    </location>
</feature>
<feature type="domain" description="Trimeric autotransporter adhesin YadA-like head" evidence="12">
    <location>
        <begin position="1"/>
        <end position="20"/>
    </location>
</feature>
<dbReference type="Gene3D" id="1.20.5.170">
    <property type="match status" value="2"/>
</dbReference>
<protein>
    <submittedName>
        <fullName evidence="14">Uncharacterized protein</fullName>
    </submittedName>
</protein>
<reference evidence="15" key="1">
    <citation type="journal article" date="2019" name="Int. J. Syst. Evol. Microbiol.">
        <title>The Global Catalogue of Microorganisms (GCM) 10K type strain sequencing project: providing services to taxonomists for standard genome sequencing and annotation.</title>
        <authorList>
            <consortium name="The Broad Institute Genomics Platform"/>
            <consortium name="The Broad Institute Genome Sequencing Center for Infectious Disease"/>
            <person name="Wu L."/>
            <person name="Ma J."/>
        </authorList>
    </citation>
    <scope>NUCLEOTIDE SEQUENCE [LARGE SCALE GENOMIC DNA]</scope>
    <source>
        <strain evidence="15">CGMCC 1.8859</strain>
    </source>
</reference>
<evidence type="ECO:0000313" key="15">
    <source>
        <dbReference type="Proteomes" id="UP000637267"/>
    </source>
</evidence>
<keyword evidence="4" id="KW-0813">Transport</keyword>
<keyword evidence="7" id="KW-0732">Signal</keyword>
<evidence type="ECO:0000256" key="10">
    <source>
        <dbReference type="ARBA" id="ARBA00023237"/>
    </source>
</evidence>
<evidence type="ECO:0000256" key="3">
    <source>
        <dbReference type="ARBA" id="ARBA00005848"/>
    </source>
</evidence>
<keyword evidence="5" id="KW-1134">Transmembrane beta strand</keyword>
<evidence type="ECO:0000256" key="2">
    <source>
        <dbReference type="ARBA" id="ARBA00004442"/>
    </source>
</evidence>
<dbReference type="Proteomes" id="UP000637267">
    <property type="component" value="Unassembled WGS sequence"/>
</dbReference>
<evidence type="ECO:0000256" key="6">
    <source>
        <dbReference type="ARBA" id="ARBA00022692"/>
    </source>
</evidence>
<keyword evidence="6" id="KW-0812">Transmembrane</keyword>
<dbReference type="InterPro" id="IPR005594">
    <property type="entry name" value="YadA_C"/>
</dbReference>
<comment type="subcellular location">
    <subcellularLocation>
        <location evidence="2">Cell outer membrane</location>
    </subcellularLocation>
    <subcellularLocation>
        <location evidence="1">Cell surface</location>
    </subcellularLocation>
</comment>
<dbReference type="Gene3D" id="1.20.5.2280">
    <property type="match status" value="2"/>
</dbReference>